<keyword evidence="2" id="KW-1185">Reference proteome</keyword>
<sequence>MPHNFPTPHPDFLEQTINYRAPLDAFDAIAYYDGSCYPDRTKGEVTAVCDKEEMNMLSINLFHVIVTRKRTGEEARRCMIEMAADFLLHHISSPYVEQFLFPQQYHTEDPDKAYF</sequence>
<reference evidence="1 2" key="1">
    <citation type="submission" date="2021-03" db="EMBL/GenBank/DDBJ databases">
        <title>Genomic Encyclopedia of Type Strains, Phase IV (KMG-IV): sequencing the most valuable type-strain genomes for metagenomic binning, comparative biology and taxonomic classification.</title>
        <authorList>
            <person name="Goeker M."/>
        </authorList>
    </citation>
    <scope>NUCLEOTIDE SEQUENCE [LARGE SCALE GENOMIC DNA]</scope>
    <source>
        <strain evidence="1 2">DSM 25609</strain>
    </source>
</reference>
<evidence type="ECO:0000313" key="2">
    <source>
        <dbReference type="Proteomes" id="UP001519345"/>
    </source>
</evidence>
<dbReference type="EMBL" id="JAGGKX010000002">
    <property type="protein sequence ID" value="MBP1968405.1"/>
    <property type="molecule type" value="Genomic_DNA"/>
</dbReference>
<accession>A0ABS4ICN5</accession>
<dbReference type="Proteomes" id="UP001519345">
    <property type="component" value="Unassembled WGS sequence"/>
</dbReference>
<proteinExistence type="predicted"/>
<comment type="caution">
    <text evidence="1">The sequence shown here is derived from an EMBL/GenBank/DDBJ whole genome shotgun (WGS) entry which is preliminary data.</text>
</comment>
<organism evidence="1 2">
    <name type="scientific">Virgibacillus natechei</name>
    <dbReference type="NCBI Taxonomy" id="1216297"/>
    <lineage>
        <taxon>Bacteria</taxon>
        <taxon>Bacillati</taxon>
        <taxon>Bacillota</taxon>
        <taxon>Bacilli</taxon>
        <taxon>Bacillales</taxon>
        <taxon>Bacillaceae</taxon>
        <taxon>Virgibacillus</taxon>
    </lineage>
</organism>
<gene>
    <name evidence="1" type="ORF">J2Z83_000497</name>
</gene>
<evidence type="ECO:0000313" key="1">
    <source>
        <dbReference type="EMBL" id="MBP1968405.1"/>
    </source>
</evidence>
<name>A0ABS4ICN5_9BACI</name>
<protein>
    <submittedName>
        <fullName evidence="1">Uncharacterized protein</fullName>
    </submittedName>
</protein>